<organism evidence="10 11">
    <name type="scientific">Streptobacillus moniliformis (strain ATCC 14647 / DSM 12112 / NCTC 10651 / 9901)</name>
    <dbReference type="NCBI Taxonomy" id="519441"/>
    <lineage>
        <taxon>Bacteria</taxon>
        <taxon>Fusobacteriati</taxon>
        <taxon>Fusobacteriota</taxon>
        <taxon>Fusobacteriia</taxon>
        <taxon>Fusobacteriales</taxon>
        <taxon>Leptotrichiaceae</taxon>
        <taxon>Streptobacillus</taxon>
    </lineage>
</organism>
<feature type="transmembrane region" description="Helical" evidence="9">
    <location>
        <begin position="344"/>
        <end position="362"/>
    </location>
</feature>
<dbReference type="GO" id="GO:0015818">
    <property type="term" value="P:isoleucine transport"/>
    <property type="evidence" value="ECO:0007669"/>
    <property type="project" value="TreeGrafter"/>
</dbReference>
<reference evidence="10 11" key="1">
    <citation type="journal article" date="2009" name="Stand. Genomic Sci.">
        <title>Complete genome sequence of Streptobacillus moniliformis type strain (9901T).</title>
        <authorList>
            <person name="Nolan M."/>
            <person name="Gronow S."/>
            <person name="Lapidus A."/>
            <person name="Ivanova N."/>
            <person name="Copeland A."/>
            <person name="Lucas S."/>
            <person name="Del Rio T.G."/>
            <person name="Chen F."/>
            <person name="Tice H."/>
            <person name="Pitluck S."/>
            <person name="Cheng J.F."/>
            <person name="Sims D."/>
            <person name="Meincke L."/>
            <person name="Bruce D."/>
            <person name="Goodwin L."/>
            <person name="Brettin T."/>
            <person name="Han C."/>
            <person name="Detter J.C."/>
            <person name="Ovchinikova G."/>
            <person name="Pati A."/>
            <person name="Mavromatis K."/>
            <person name="Mikhailova N."/>
            <person name="Chen A."/>
            <person name="Palaniappan K."/>
            <person name="Land M."/>
            <person name="Hauser L."/>
            <person name="Chang Y.J."/>
            <person name="Jeffries C.D."/>
            <person name="Rohde M."/>
            <person name="Sproer C."/>
            <person name="Goker M."/>
            <person name="Bristow J."/>
            <person name="Eisen J.A."/>
            <person name="Markowitz V."/>
            <person name="Hugenholtz P."/>
            <person name="Kyrpides N.C."/>
            <person name="Klenk H.P."/>
            <person name="Chain P."/>
        </authorList>
    </citation>
    <scope>NUCLEOTIDE SEQUENCE [LARGE SCALE GENOMIC DNA]</scope>
    <source>
        <strain evidence="11">ATCC 14647 / DSM 12112 / NCTC 10651 / 9901</strain>
    </source>
</reference>
<keyword evidence="8 9" id="KW-0472">Membrane</keyword>
<proteinExistence type="inferred from homology"/>
<dbReference type="EMBL" id="CP001779">
    <property type="protein sequence ID" value="ACZ01894.1"/>
    <property type="molecule type" value="Genomic_DNA"/>
</dbReference>
<dbReference type="RefSeq" id="WP_012859440.1">
    <property type="nucleotide sequence ID" value="NC_013515.1"/>
</dbReference>
<dbReference type="GO" id="GO:0005886">
    <property type="term" value="C:plasma membrane"/>
    <property type="evidence" value="ECO:0007669"/>
    <property type="project" value="UniProtKB-SubCell"/>
</dbReference>
<dbReference type="KEGG" id="smf:Smon_1461"/>
<keyword evidence="5 9" id="KW-0812">Transmembrane</keyword>
<feature type="transmembrane region" description="Helical" evidence="9">
    <location>
        <begin position="231"/>
        <end position="255"/>
    </location>
</feature>
<dbReference type="STRING" id="519441.Smon_1461"/>
<dbReference type="eggNOG" id="COG1114">
    <property type="taxonomic scope" value="Bacteria"/>
</dbReference>
<sequence length="435" mass="48222">MRNLTKKEFRCISIMIFGLYFGAGNLIFPPILGKESGSNAFISLIFFSITAIVFPVLGVIVVSKFNGINKLSNMVDSSFTLIFTTAMYLTIGPYLSIPRNASTSFEITIAPYITNLDNVIYYRLMYTIVFFSLVYYLSMKPKKIVTTLGRILTPILLLLILLMFLGVIFKPFNMVAPVGDYISAPAIKGFIEGYNTADALAGLNFGIIIAFAIKSLGVTNEKDVTKITIKAGIVAGIILFIVYFMLTYIGLATASHFPDTKTGADILVNVVKMNYGMLGALILGTIFIIACLSVSVGLITSISQYFNQNYPKVSHRAWVITYILISFILANFGLVNILKISIPILLSIYPVSLVLILLGLFSEYFDNSKLVFRLCVYTTLIFSIGMVLNKYIGNILDPVFINLPFYSLNLGWLVPAIIAFIFSITLQKGKKIWIK</sequence>
<evidence type="ECO:0000256" key="2">
    <source>
        <dbReference type="ARBA" id="ARBA00008540"/>
    </source>
</evidence>
<keyword evidence="6" id="KW-0029">Amino-acid transport</keyword>
<dbReference type="AlphaFoldDB" id="D1AVY4"/>
<dbReference type="PANTHER" id="PTHR30588">
    <property type="entry name" value="BRANCHED-CHAIN AMINO ACID TRANSPORT SYSTEM 2 CARRIER PROTEIN"/>
    <property type="match status" value="1"/>
</dbReference>
<evidence type="ECO:0000313" key="10">
    <source>
        <dbReference type="EMBL" id="ACZ01894.1"/>
    </source>
</evidence>
<keyword evidence="3" id="KW-0813">Transport</keyword>
<dbReference type="OrthoDB" id="9783920at2"/>
<evidence type="ECO:0000256" key="3">
    <source>
        <dbReference type="ARBA" id="ARBA00022448"/>
    </source>
</evidence>
<gene>
    <name evidence="10" type="ordered locus">Smon_1461</name>
</gene>
<name>D1AVY4_STRM9</name>
<feature type="transmembrane region" description="Helical" evidence="9">
    <location>
        <begin position="151"/>
        <end position="169"/>
    </location>
</feature>
<feature type="transmembrane region" description="Helical" evidence="9">
    <location>
        <begin position="120"/>
        <end position="139"/>
    </location>
</feature>
<comment type="subcellular location">
    <subcellularLocation>
        <location evidence="1">Cell membrane</location>
        <topology evidence="1">Multi-pass membrane protein</topology>
    </subcellularLocation>
</comment>
<dbReference type="GeneID" id="29672916"/>
<dbReference type="GO" id="GO:0015820">
    <property type="term" value="P:L-leucine transport"/>
    <property type="evidence" value="ECO:0007669"/>
    <property type="project" value="TreeGrafter"/>
</dbReference>
<feature type="transmembrane region" description="Helical" evidence="9">
    <location>
        <begin position="405"/>
        <end position="426"/>
    </location>
</feature>
<dbReference type="GO" id="GO:0015188">
    <property type="term" value="F:L-isoleucine transmembrane transporter activity"/>
    <property type="evidence" value="ECO:0007669"/>
    <property type="project" value="TreeGrafter"/>
</dbReference>
<dbReference type="Proteomes" id="UP000002072">
    <property type="component" value="Chromosome"/>
</dbReference>
<accession>D1AVY4</accession>
<feature type="transmembrane region" description="Helical" evidence="9">
    <location>
        <begin position="74"/>
        <end position="95"/>
    </location>
</feature>
<dbReference type="InterPro" id="IPR004685">
    <property type="entry name" value="Brnchd-chn_aa_trnsp_Livcs"/>
</dbReference>
<dbReference type="NCBIfam" id="TIGR00796">
    <property type="entry name" value="livcs"/>
    <property type="match status" value="1"/>
</dbReference>
<evidence type="ECO:0000256" key="1">
    <source>
        <dbReference type="ARBA" id="ARBA00004651"/>
    </source>
</evidence>
<dbReference type="Pfam" id="PF05525">
    <property type="entry name" value="Branch_AA_trans"/>
    <property type="match status" value="1"/>
</dbReference>
<dbReference type="GO" id="GO:0005304">
    <property type="term" value="F:L-valine transmembrane transporter activity"/>
    <property type="evidence" value="ECO:0007669"/>
    <property type="project" value="TreeGrafter"/>
</dbReference>
<keyword evidence="4" id="KW-1003">Cell membrane</keyword>
<evidence type="ECO:0000256" key="8">
    <source>
        <dbReference type="ARBA" id="ARBA00023136"/>
    </source>
</evidence>
<evidence type="ECO:0000256" key="4">
    <source>
        <dbReference type="ARBA" id="ARBA00022475"/>
    </source>
</evidence>
<feature type="transmembrane region" description="Helical" evidence="9">
    <location>
        <begin position="374"/>
        <end position="393"/>
    </location>
</feature>
<evidence type="ECO:0000256" key="5">
    <source>
        <dbReference type="ARBA" id="ARBA00022692"/>
    </source>
</evidence>
<keyword evidence="11" id="KW-1185">Reference proteome</keyword>
<dbReference type="PANTHER" id="PTHR30588:SF0">
    <property type="entry name" value="BRANCHED-CHAIN AMINO ACID PERMEASE BRNQ"/>
    <property type="match status" value="1"/>
</dbReference>
<keyword evidence="7 9" id="KW-1133">Transmembrane helix</keyword>
<feature type="transmembrane region" description="Helical" evidence="9">
    <location>
        <begin position="199"/>
        <end position="219"/>
    </location>
</feature>
<protein>
    <submittedName>
        <fullName evidence="10">Branched-chain amino acid transport system II carrier protein</fullName>
    </submittedName>
</protein>
<evidence type="ECO:0000256" key="6">
    <source>
        <dbReference type="ARBA" id="ARBA00022970"/>
    </source>
</evidence>
<dbReference type="GO" id="GO:0015190">
    <property type="term" value="F:L-leucine transmembrane transporter activity"/>
    <property type="evidence" value="ECO:0007669"/>
    <property type="project" value="TreeGrafter"/>
</dbReference>
<evidence type="ECO:0000256" key="9">
    <source>
        <dbReference type="SAM" id="Phobius"/>
    </source>
</evidence>
<comment type="similarity">
    <text evidence="2">Belongs to the branched chain amino acid transporter family.</text>
</comment>
<feature type="transmembrane region" description="Helical" evidence="9">
    <location>
        <begin position="12"/>
        <end position="28"/>
    </location>
</feature>
<feature type="transmembrane region" description="Helical" evidence="9">
    <location>
        <begin position="319"/>
        <end position="338"/>
    </location>
</feature>
<feature type="transmembrane region" description="Helical" evidence="9">
    <location>
        <begin position="40"/>
        <end position="62"/>
    </location>
</feature>
<evidence type="ECO:0000256" key="7">
    <source>
        <dbReference type="ARBA" id="ARBA00022989"/>
    </source>
</evidence>
<feature type="transmembrane region" description="Helical" evidence="9">
    <location>
        <begin position="275"/>
        <end position="299"/>
    </location>
</feature>
<evidence type="ECO:0000313" key="11">
    <source>
        <dbReference type="Proteomes" id="UP000002072"/>
    </source>
</evidence>
<dbReference type="HOGENOM" id="CLU_036807_0_1_0"/>